<dbReference type="Gene3D" id="3.30.70.100">
    <property type="match status" value="1"/>
</dbReference>
<evidence type="ECO:0000259" key="10">
    <source>
        <dbReference type="Pfam" id="PF21088"/>
    </source>
</evidence>
<reference evidence="11 12" key="1">
    <citation type="submission" date="2017-06" db="EMBL/GenBank/DDBJ databases">
        <authorList>
            <person name="Kim H.J."/>
            <person name="Triplett B.A."/>
        </authorList>
    </citation>
    <scope>NUCLEOTIDE SEQUENCE [LARGE SCALE GENOMIC DNA]</scope>
    <source>
        <strain evidence="11 12">DSM 19307</strain>
    </source>
</reference>
<keyword evidence="3" id="KW-1003">Cell membrane</keyword>
<accession>A0A239HT87</accession>
<dbReference type="PROSITE" id="PS01246">
    <property type="entry name" value="UPF0003"/>
    <property type="match status" value="1"/>
</dbReference>
<feature type="domain" description="Mechanosensitive ion channel MscS C-terminal" evidence="9">
    <location>
        <begin position="188"/>
        <end position="272"/>
    </location>
</feature>
<evidence type="ECO:0000313" key="11">
    <source>
        <dbReference type="EMBL" id="SNS84570.1"/>
    </source>
</evidence>
<dbReference type="InterPro" id="IPR049278">
    <property type="entry name" value="MS_channel_C"/>
</dbReference>
<dbReference type="InterPro" id="IPR049142">
    <property type="entry name" value="MS_channel_1st"/>
</dbReference>
<dbReference type="InterPro" id="IPR023408">
    <property type="entry name" value="MscS_beta-dom_sf"/>
</dbReference>
<dbReference type="InterPro" id="IPR006685">
    <property type="entry name" value="MscS_channel_2nd"/>
</dbReference>
<comment type="subcellular location">
    <subcellularLocation>
        <location evidence="1">Cell membrane</location>
        <topology evidence="1">Multi-pass membrane protein</topology>
    </subcellularLocation>
</comment>
<dbReference type="InterPro" id="IPR011066">
    <property type="entry name" value="MscS_channel_C_sf"/>
</dbReference>
<keyword evidence="12" id="KW-1185">Reference proteome</keyword>
<dbReference type="OrthoDB" id="1522493at2"/>
<dbReference type="InterPro" id="IPR006686">
    <property type="entry name" value="MscS_channel_CS"/>
</dbReference>
<name>A0A239HT87_EKHLU</name>
<dbReference type="RefSeq" id="WP_089356222.1">
    <property type="nucleotide sequence ID" value="NZ_FZPD01000002.1"/>
</dbReference>
<evidence type="ECO:0000256" key="7">
    <source>
        <dbReference type="SAM" id="Phobius"/>
    </source>
</evidence>
<dbReference type="Pfam" id="PF00924">
    <property type="entry name" value="MS_channel_2nd"/>
    <property type="match status" value="1"/>
</dbReference>
<dbReference type="InterPro" id="IPR008910">
    <property type="entry name" value="MSC_TM_helix"/>
</dbReference>
<protein>
    <submittedName>
        <fullName evidence="11">Mechanosensitive ion channel</fullName>
    </submittedName>
</protein>
<dbReference type="Gene3D" id="2.30.30.60">
    <property type="match status" value="1"/>
</dbReference>
<dbReference type="Proteomes" id="UP000198393">
    <property type="component" value="Unassembled WGS sequence"/>
</dbReference>
<feature type="domain" description="Mechanosensitive ion channel MscS" evidence="8">
    <location>
        <begin position="115"/>
        <end position="181"/>
    </location>
</feature>
<evidence type="ECO:0000256" key="6">
    <source>
        <dbReference type="ARBA" id="ARBA00023136"/>
    </source>
</evidence>
<evidence type="ECO:0000256" key="5">
    <source>
        <dbReference type="ARBA" id="ARBA00022989"/>
    </source>
</evidence>
<comment type="similarity">
    <text evidence="2">Belongs to the MscS (TC 1.A.23) family.</text>
</comment>
<evidence type="ECO:0000259" key="8">
    <source>
        <dbReference type="Pfam" id="PF00924"/>
    </source>
</evidence>
<sequence>MEFGITKAVEILTDKLQGWLESLTAMLPNFVVAIVVLVLFFFLARGVRLLSDRVFKKFYDNPAIRNLFSTTVYITVIAIGLMVALNVLHLKQTVTSLLAGAGIIGLALGFAFQDISANFISGVLIAIRKPIQPGDIIKVDDFMGTVEEINLRVTIIKTFQGLHVIIPNRKIFQNALTNYTKTNERRIDLECGVSYGDDLEKAKELAVEAVESQSFIMDNSEVKLFYTGFGDSSINYVLQFWIKYPDQPGFLEARSQAIMAVKKAYDENDITIPFPIRTLDFGIKGGETLSDMNMQVSSKNGYKKESVNQ</sequence>
<keyword evidence="5 7" id="KW-1133">Transmembrane helix</keyword>
<dbReference type="InterPro" id="IPR011014">
    <property type="entry name" value="MscS_channel_TM-2"/>
</dbReference>
<dbReference type="PANTHER" id="PTHR30221:SF1">
    <property type="entry name" value="SMALL-CONDUCTANCE MECHANOSENSITIVE CHANNEL"/>
    <property type="match status" value="1"/>
</dbReference>
<dbReference type="Pfam" id="PF05552">
    <property type="entry name" value="MS_channel_1st_1"/>
    <property type="match status" value="1"/>
</dbReference>
<feature type="transmembrane region" description="Helical" evidence="7">
    <location>
        <begin position="26"/>
        <end position="47"/>
    </location>
</feature>
<evidence type="ECO:0000313" key="12">
    <source>
        <dbReference type="Proteomes" id="UP000198393"/>
    </source>
</evidence>
<dbReference type="SUPFAM" id="SSF82861">
    <property type="entry name" value="Mechanosensitive channel protein MscS (YggB), transmembrane region"/>
    <property type="match status" value="1"/>
</dbReference>
<evidence type="ECO:0000256" key="2">
    <source>
        <dbReference type="ARBA" id="ARBA00008017"/>
    </source>
</evidence>
<dbReference type="Pfam" id="PF21088">
    <property type="entry name" value="MS_channel_1st"/>
    <property type="match status" value="1"/>
</dbReference>
<evidence type="ECO:0000259" key="9">
    <source>
        <dbReference type="Pfam" id="PF21082"/>
    </source>
</evidence>
<evidence type="ECO:0000256" key="1">
    <source>
        <dbReference type="ARBA" id="ARBA00004651"/>
    </source>
</evidence>
<keyword evidence="4 7" id="KW-0812">Transmembrane</keyword>
<proteinExistence type="inferred from homology"/>
<evidence type="ECO:0000256" key="4">
    <source>
        <dbReference type="ARBA" id="ARBA00022692"/>
    </source>
</evidence>
<dbReference type="Pfam" id="PF21082">
    <property type="entry name" value="MS_channel_3rd"/>
    <property type="match status" value="1"/>
</dbReference>
<dbReference type="PANTHER" id="PTHR30221">
    <property type="entry name" value="SMALL-CONDUCTANCE MECHANOSENSITIVE CHANNEL"/>
    <property type="match status" value="1"/>
</dbReference>
<dbReference type="InterPro" id="IPR045275">
    <property type="entry name" value="MscS_archaea/bacteria_type"/>
</dbReference>
<feature type="domain" description="Mechanosensitive ion channel transmembrane helices 2/3" evidence="10">
    <location>
        <begin position="72"/>
        <end position="113"/>
    </location>
</feature>
<dbReference type="GO" id="GO:0008381">
    <property type="term" value="F:mechanosensitive monoatomic ion channel activity"/>
    <property type="evidence" value="ECO:0007669"/>
    <property type="project" value="InterPro"/>
</dbReference>
<dbReference type="EMBL" id="FZPD01000002">
    <property type="protein sequence ID" value="SNS84570.1"/>
    <property type="molecule type" value="Genomic_DNA"/>
</dbReference>
<organism evidence="11 12">
    <name type="scientific">Ekhidna lutea</name>
    <dbReference type="NCBI Taxonomy" id="447679"/>
    <lineage>
        <taxon>Bacteria</taxon>
        <taxon>Pseudomonadati</taxon>
        <taxon>Bacteroidota</taxon>
        <taxon>Cytophagia</taxon>
        <taxon>Cytophagales</taxon>
        <taxon>Reichenbachiellaceae</taxon>
        <taxon>Ekhidna</taxon>
    </lineage>
</organism>
<evidence type="ECO:0000256" key="3">
    <source>
        <dbReference type="ARBA" id="ARBA00022475"/>
    </source>
</evidence>
<dbReference type="Gene3D" id="1.10.287.1260">
    <property type="match status" value="1"/>
</dbReference>
<dbReference type="InterPro" id="IPR010920">
    <property type="entry name" value="LSM_dom_sf"/>
</dbReference>
<dbReference type="SUPFAM" id="SSF50182">
    <property type="entry name" value="Sm-like ribonucleoproteins"/>
    <property type="match status" value="1"/>
</dbReference>
<gene>
    <name evidence="11" type="ORF">SAMN05421640_1490</name>
</gene>
<dbReference type="SUPFAM" id="SSF82689">
    <property type="entry name" value="Mechanosensitive channel protein MscS (YggB), C-terminal domain"/>
    <property type="match status" value="1"/>
</dbReference>
<feature type="transmembrane region" description="Helical" evidence="7">
    <location>
        <begin position="67"/>
        <end position="88"/>
    </location>
</feature>
<dbReference type="AlphaFoldDB" id="A0A239HT87"/>
<dbReference type="GO" id="GO:0005886">
    <property type="term" value="C:plasma membrane"/>
    <property type="evidence" value="ECO:0007669"/>
    <property type="project" value="UniProtKB-SubCell"/>
</dbReference>
<keyword evidence="6 7" id="KW-0472">Membrane</keyword>